<name>A0A4R8S5E0_9MYCO</name>
<dbReference type="EMBL" id="PECH01000004">
    <property type="protein sequence ID" value="TDZ85314.1"/>
    <property type="molecule type" value="Genomic_DNA"/>
</dbReference>
<evidence type="ECO:0000313" key="2">
    <source>
        <dbReference type="Proteomes" id="UP000295117"/>
    </source>
</evidence>
<sequence>MLEEHKYKGSIDTFIKNFVHRTKRARIGDRVYRSGMHGVLHDLHNYLDERWISHPSPRTGGLTDAEHTLRILEERGATSKCLAFDHPLGDDRSAYERIGIENLSSCLDNAYVNDSDAILICSPTLAFYKREVWRLTYLSCYILFRDR</sequence>
<evidence type="ECO:0000313" key="1">
    <source>
        <dbReference type="EMBL" id="TDZ85314.1"/>
    </source>
</evidence>
<organism evidence="1 2">
    <name type="scientific">Mycobacteroides salmoniphilum</name>
    <dbReference type="NCBI Taxonomy" id="404941"/>
    <lineage>
        <taxon>Bacteria</taxon>
        <taxon>Bacillati</taxon>
        <taxon>Actinomycetota</taxon>
        <taxon>Actinomycetes</taxon>
        <taxon>Mycobacteriales</taxon>
        <taxon>Mycobacteriaceae</taxon>
        <taxon>Mycobacteroides</taxon>
    </lineage>
</organism>
<proteinExistence type="predicted"/>
<reference evidence="1 2" key="1">
    <citation type="journal article" date="2019" name="Sci. Rep.">
        <title>Extended insight into the Mycobacterium chelonae-abscessus complex through whole genome sequencing of Mycobacterium salmoniphilum outbreak and Mycobacterium salmoniphilum-like strains.</title>
        <authorList>
            <person name="Behra P.R.K."/>
            <person name="Das S."/>
            <person name="Pettersson B.M.F."/>
            <person name="Shirreff L."/>
            <person name="DuCote T."/>
            <person name="Jacobsson K.G."/>
            <person name="Ennis D.G."/>
            <person name="Kirsebom L.A."/>
        </authorList>
    </citation>
    <scope>NUCLEOTIDE SEQUENCE [LARGE SCALE GENOMIC DNA]</scope>
    <source>
        <strain evidence="1 2">DE 4585</strain>
    </source>
</reference>
<comment type="caution">
    <text evidence="1">The sequence shown here is derived from an EMBL/GenBank/DDBJ whole genome shotgun (WGS) entry which is preliminary data.</text>
</comment>
<accession>A0A4R8S5E0</accession>
<gene>
    <name evidence="1" type="ORF">DE4585_00632</name>
</gene>
<dbReference type="Proteomes" id="UP000295117">
    <property type="component" value="Unassembled WGS sequence"/>
</dbReference>
<dbReference type="AlphaFoldDB" id="A0A4R8S5E0"/>
<protein>
    <submittedName>
        <fullName evidence="1">Uncharacterized protein</fullName>
    </submittedName>
</protein>